<dbReference type="Pfam" id="PF02118">
    <property type="entry name" value="Srg"/>
    <property type="match status" value="1"/>
</dbReference>
<comment type="similarity">
    <text evidence="2 6">Belongs to the nematode receptor-like protein srg family.</text>
</comment>
<keyword evidence="3 6" id="KW-0812">Transmembrane</keyword>
<dbReference type="InterPro" id="IPR051119">
    <property type="entry name" value="Nematode_SR-like"/>
</dbReference>
<evidence type="ECO:0000256" key="2">
    <source>
        <dbReference type="ARBA" id="ARBA00005692"/>
    </source>
</evidence>
<protein>
    <recommendedName>
        <fullName evidence="6">Serpentine receptor class gamma</fullName>
    </recommendedName>
</protein>
<proteinExistence type="inferred from homology"/>
<sequence length="460" mass="53191">MGSSVSAPFFAAMAVLANFKLCPFFFALAIGIPSALLYCSLLLIIVINFNHFSSSFFILVFIRAILSLINYIVSFLAHRFGKIGLFLPIYLKFPRLLLAFLFFMVFYAFHLENLLTAFLLLNRLSAILFPMKYKKLWRVGLPFVVAFSFILPLPFTVPIFSFGMYVHVQSDNATFTLDDNTTKNDLNSTKIGASSAVLFSIICLLLNLATLLAYKLRSNYQQNGQHAANERKMTIYTVATFFGQLLMAIFMIIRFITATHFVDEHNIRRSNAQEWFNMTLEQTDTLYLANFNQYPWVNDLSTVVIPSWLLLWASSKLREIFFIKLKKIPIFAPNIRHLKLQFSDHLHGLLCISLTILSDFIIYSINSAYLPDAIEISPCHHFLRQLQNPIRMCVNKPFEWMNELTSEKLTLTKASEDKWGNRWILKRCQIGETAAIQWENENLDNLNKVHFFTLYYWDIG</sequence>
<dbReference type="PANTHER" id="PTHR31627">
    <property type="entry name" value="SERPENTINE RECEPTOR CLASS GAMMA-RELATED"/>
    <property type="match status" value="1"/>
</dbReference>
<keyword evidence="4 6" id="KW-1133">Transmembrane helix</keyword>
<evidence type="ECO:0000313" key="8">
    <source>
        <dbReference type="Proteomes" id="UP001620626"/>
    </source>
</evidence>
<feature type="transmembrane region" description="Helical" evidence="6">
    <location>
        <begin position="143"/>
        <end position="166"/>
    </location>
</feature>
<keyword evidence="5 6" id="KW-0472">Membrane</keyword>
<dbReference type="Proteomes" id="UP001620626">
    <property type="component" value="Unassembled WGS sequence"/>
</dbReference>
<dbReference type="GO" id="GO:0016020">
    <property type="term" value="C:membrane"/>
    <property type="evidence" value="ECO:0007669"/>
    <property type="project" value="UniProtKB-SubCell"/>
</dbReference>
<organism evidence="7 8">
    <name type="scientific">Heterodera trifolii</name>
    <dbReference type="NCBI Taxonomy" id="157864"/>
    <lineage>
        <taxon>Eukaryota</taxon>
        <taxon>Metazoa</taxon>
        <taxon>Ecdysozoa</taxon>
        <taxon>Nematoda</taxon>
        <taxon>Chromadorea</taxon>
        <taxon>Rhabditida</taxon>
        <taxon>Tylenchina</taxon>
        <taxon>Tylenchomorpha</taxon>
        <taxon>Tylenchoidea</taxon>
        <taxon>Heteroderidae</taxon>
        <taxon>Heteroderinae</taxon>
        <taxon>Heterodera</taxon>
    </lineage>
</organism>
<dbReference type="InterPro" id="IPR000609">
    <property type="entry name" value="7TM_GPCR_serpentine_rcpt_Srg"/>
</dbReference>
<reference evidence="7 8" key="1">
    <citation type="submission" date="2024-10" db="EMBL/GenBank/DDBJ databases">
        <authorList>
            <person name="Kim D."/>
        </authorList>
    </citation>
    <scope>NUCLEOTIDE SEQUENCE [LARGE SCALE GENOMIC DNA]</scope>
    <source>
        <strain evidence="7">BH-2024</strain>
    </source>
</reference>
<name>A0ABD2L2R0_9BILA</name>
<comment type="caution">
    <text evidence="6">Lacks conserved residue(s) required for the propagation of feature annotation.</text>
</comment>
<gene>
    <name evidence="7" type="ORF">niasHT_016125</name>
</gene>
<comment type="caution">
    <text evidence="7">The sequence shown here is derived from an EMBL/GenBank/DDBJ whole genome shotgun (WGS) entry which is preliminary data.</text>
</comment>
<feature type="transmembrane region" description="Helical" evidence="6">
    <location>
        <begin position="235"/>
        <end position="256"/>
    </location>
</feature>
<feature type="transmembrane region" description="Helical" evidence="6">
    <location>
        <begin position="21"/>
        <end position="49"/>
    </location>
</feature>
<evidence type="ECO:0000256" key="6">
    <source>
        <dbReference type="RuleBase" id="RU280813"/>
    </source>
</evidence>
<accession>A0ABD2L2R0</accession>
<feature type="transmembrane region" description="Helical" evidence="6">
    <location>
        <begin position="89"/>
        <end position="108"/>
    </location>
</feature>
<dbReference type="EMBL" id="JBICBT010000569">
    <property type="protein sequence ID" value="KAL3109502.1"/>
    <property type="molecule type" value="Genomic_DNA"/>
</dbReference>
<evidence type="ECO:0000256" key="1">
    <source>
        <dbReference type="ARBA" id="ARBA00004141"/>
    </source>
</evidence>
<feature type="transmembrane region" description="Helical" evidence="6">
    <location>
        <begin position="191"/>
        <end position="214"/>
    </location>
</feature>
<evidence type="ECO:0000256" key="3">
    <source>
        <dbReference type="ARBA" id="ARBA00022692"/>
    </source>
</evidence>
<dbReference type="Gene3D" id="1.20.1070.10">
    <property type="entry name" value="Rhodopsin 7-helix transmembrane proteins"/>
    <property type="match status" value="1"/>
</dbReference>
<keyword evidence="8" id="KW-1185">Reference proteome</keyword>
<evidence type="ECO:0000256" key="4">
    <source>
        <dbReference type="ARBA" id="ARBA00022989"/>
    </source>
</evidence>
<comment type="subcellular location">
    <subcellularLocation>
        <location evidence="1">Membrane</location>
        <topology evidence="1">Multi-pass membrane protein</topology>
    </subcellularLocation>
</comment>
<evidence type="ECO:0000313" key="7">
    <source>
        <dbReference type="EMBL" id="KAL3109502.1"/>
    </source>
</evidence>
<evidence type="ECO:0000256" key="5">
    <source>
        <dbReference type="ARBA" id="ARBA00023136"/>
    </source>
</evidence>
<dbReference type="GO" id="GO:0007606">
    <property type="term" value="P:sensory perception of chemical stimulus"/>
    <property type="evidence" value="ECO:0007669"/>
    <property type="project" value="UniProtKB-UniRule"/>
</dbReference>
<feature type="transmembrane region" description="Helical" evidence="6">
    <location>
        <begin position="55"/>
        <end position="77"/>
    </location>
</feature>
<dbReference type="AlphaFoldDB" id="A0ABD2L2R0"/>